<sequence length="62" mass="6789">MAGNVTGPFMCGCTPPNYKYCPTCVFAEGKPLLSTCMMYPGTSIKPKVVDEGGPCEWYMEKK</sequence>
<dbReference type="EMBL" id="JANGEW010000025">
    <property type="protein sequence ID" value="MCQ5343479.1"/>
    <property type="molecule type" value="Genomic_DNA"/>
</dbReference>
<protein>
    <submittedName>
        <fullName evidence="1">Uncharacterized protein</fullName>
    </submittedName>
</protein>
<organism evidence="1 2">
    <name type="scientific">Megasphaera massiliensis</name>
    <dbReference type="NCBI Taxonomy" id="1232428"/>
    <lineage>
        <taxon>Bacteria</taxon>
        <taxon>Bacillati</taxon>
        <taxon>Bacillota</taxon>
        <taxon>Negativicutes</taxon>
        <taxon>Veillonellales</taxon>
        <taxon>Veillonellaceae</taxon>
        <taxon>Megasphaera</taxon>
    </lineage>
</organism>
<evidence type="ECO:0000313" key="2">
    <source>
        <dbReference type="Proteomes" id="UP001206692"/>
    </source>
</evidence>
<dbReference type="RefSeq" id="WP_154254676.1">
    <property type="nucleotide sequence ID" value="NZ_JAJCIO010000028.1"/>
</dbReference>
<dbReference type="Proteomes" id="UP001206692">
    <property type="component" value="Unassembled WGS sequence"/>
</dbReference>
<gene>
    <name evidence="1" type="ORF">NE675_10670</name>
</gene>
<keyword evidence="2" id="KW-1185">Reference proteome</keyword>
<reference evidence="1 2" key="1">
    <citation type="submission" date="2022-06" db="EMBL/GenBank/DDBJ databases">
        <title>Isolation of gut microbiota from human fecal samples.</title>
        <authorList>
            <person name="Pamer E.G."/>
            <person name="Barat B."/>
            <person name="Waligurski E."/>
            <person name="Medina S."/>
            <person name="Paddock L."/>
            <person name="Mostad J."/>
        </authorList>
    </citation>
    <scope>NUCLEOTIDE SEQUENCE [LARGE SCALE GENOMIC DNA]</scope>
    <source>
        <strain evidence="1 2">DFI.1.1</strain>
    </source>
</reference>
<accession>A0ABT1SUK3</accession>
<comment type="caution">
    <text evidence="1">The sequence shown here is derived from an EMBL/GenBank/DDBJ whole genome shotgun (WGS) entry which is preliminary data.</text>
</comment>
<proteinExistence type="predicted"/>
<evidence type="ECO:0000313" key="1">
    <source>
        <dbReference type="EMBL" id="MCQ5343479.1"/>
    </source>
</evidence>
<name>A0ABT1SUK3_9FIRM</name>